<accession>A0ABV7WMV0</accession>
<comment type="caution">
    <text evidence="2">The sequence shown here is derived from an EMBL/GenBank/DDBJ whole genome shotgun (WGS) entry which is preliminary data.</text>
</comment>
<gene>
    <name evidence="2" type="ORF">ACFOLH_18465</name>
</gene>
<dbReference type="EMBL" id="JBHRWW010000021">
    <property type="protein sequence ID" value="MFC3690336.1"/>
    <property type="molecule type" value="Genomic_DNA"/>
</dbReference>
<feature type="region of interest" description="Disordered" evidence="1">
    <location>
        <begin position="156"/>
        <end position="179"/>
    </location>
</feature>
<protein>
    <submittedName>
        <fullName evidence="2">Uncharacterized protein</fullName>
    </submittedName>
</protein>
<evidence type="ECO:0000313" key="2">
    <source>
        <dbReference type="EMBL" id="MFC3690336.1"/>
    </source>
</evidence>
<evidence type="ECO:0000313" key="3">
    <source>
        <dbReference type="Proteomes" id="UP001595685"/>
    </source>
</evidence>
<dbReference type="RefSeq" id="WP_340290518.1">
    <property type="nucleotide sequence ID" value="NZ_JBBEOI010000019.1"/>
</dbReference>
<evidence type="ECO:0000256" key="1">
    <source>
        <dbReference type="SAM" id="MobiDB-lite"/>
    </source>
</evidence>
<keyword evidence="3" id="KW-1185">Reference proteome</keyword>
<dbReference type="Proteomes" id="UP001595685">
    <property type="component" value="Unassembled WGS sequence"/>
</dbReference>
<sequence>MVSRLTLVPGESAAHGLRYWDLAVDDRLLRELLMEGPAETSRADLAPVLVHNWPNGMSNDVLVLLGERPAELTTGRVPVFVCSVCGDLDCGATTVAVERTADTVAWRNFGWETTFTLEDDDGEYVPIAGGPFVFARDQYERELRRFVDTFDKVRAAGSPTEEATPPDDRRGRRRWWPRR</sequence>
<reference evidence="3" key="1">
    <citation type="journal article" date="2019" name="Int. J. Syst. Evol. Microbiol.">
        <title>The Global Catalogue of Microorganisms (GCM) 10K type strain sequencing project: providing services to taxonomists for standard genome sequencing and annotation.</title>
        <authorList>
            <consortium name="The Broad Institute Genomics Platform"/>
            <consortium name="The Broad Institute Genome Sequencing Center for Infectious Disease"/>
            <person name="Wu L."/>
            <person name="Ma J."/>
        </authorList>
    </citation>
    <scope>NUCLEOTIDE SEQUENCE [LARGE SCALE GENOMIC DNA]</scope>
    <source>
        <strain evidence="3">NCAIM B.02333</strain>
    </source>
</reference>
<organism evidence="2 3">
    <name type="scientific">Aquipuribacter hungaricus</name>
    <dbReference type="NCBI Taxonomy" id="545624"/>
    <lineage>
        <taxon>Bacteria</taxon>
        <taxon>Bacillati</taxon>
        <taxon>Actinomycetota</taxon>
        <taxon>Actinomycetes</taxon>
        <taxon>Micrococcales</taxon>
        <taxon>Intrasporangiaceae</taxon>
        <taxon>Aquipuribacter</taxon>
    </lineage>
</organism>
<proteinExistence type="predicted"/>
<name>A0ABV7WMV0_9MICO</name>